<evidence type="ECO:0000313" key="3">
    <source>
        <dbReference type="Proteomes" id="UP001341840"/>
    </source>
</evidence>
<evidence type="ECO:0000313" key="2">
    <source>
        <dbReference type="EMBL" id="MED6130314.1"/>
    </source>
</evidence>
<reference evidence="2 3" key="1">
    <citation type="journal article" date="2023" name="Plants (Basel)">
        <title>Bridging the Gap: Combining Genomics and Transcriptomics Approaches to Understand Stylosanthes scabra, an Orphan Legume from the Brazilian Caatinga.</title>
        <authorList>
            <person name="Ferreira-Neto J.R.C."/>
            <person name="da Silva M.D."/>
            <person name="Binneck E."/>
            <person name="de Melo N.F."/>
            <person name="da Silva R.H."/>
            <person name="de Melo A.L.T.M."/>
            <person name="Pandolfi V."/>
            <person name="Bustamante F.O."/>
            <person name="Brasileiro-Vidal A.C."/>
            <person name="Benko-Iseppon A.M."/>
        </authorList>
    </citation>
    <scope>NUCLEOTIDE SEQUENCE [LARGE SCALE GENOMIC DNA]</scope>
    <source>
        <tissue evidence="2">Leaves</tissue>
    </source>
</reference>
<name>A0ABU6S251_9FABA</name>
<evidence type="ECO:0000256" key="1">
    <source>
        <dbReference type="SAM" id="Phobius"/>
    </source>
</evidence>
<feature type="transmembrane region" description="Helical" evidence="1">
    <location>
        <begin position="6"/>
        <end position="25"/>
    </location>
</feature>
<keyword evidence="1" id="KW-1133">Transmembrane helix</keyword>
<accession>A0ABU6S251</accession>
<sequence>MAAFLSQPVGLGSFAAIYAFILYTYSMNPQIRNELAKIGTLPDRTSNSSVNLGVVNFNIRLTALFQIGPLLQSWSYNNIQSFVPYPTCSVANAESGKPNSVQVWIVAVNPTAESSTEQAGRGGEPAKHSDDKGIYRLKCTRDGDNGEVHVQGFRSSAREHISYSVAKERSCHIPFVEGTSGRVSPAGPNRLFLVNRPRYP</sequence>
<keyword evidence="1" id="KW-0472">Membrane</keyword>
<keyword evidence="1" id="KW-0812">Transmembrane</keyword>
<proteinExistence type="predicted"/>
<organism evidence="2 3">
    <name type="scientific">Stylosanthes scabra</name>
    <dbReference type="NCBI Taxonomy" id="79078"/>
    <lineage>
        <taxon>Eukaryota</taxon>
        <taxon>Viridiplantae</taxon>
        <taxon>Streptophyta</taxon>
        <taxon>Embryophyta</taxon>
        <taxon>Tracheophyta</taxon>
        <taxon>Spermatophyta</taxon>
        <taxon>Magnoliopsida</taxon>
        <taxon>eudicotyledons</taxon>
        <taxon>Gunneridae</taxon>
        <taxon>Pentapetalae</taxon>
        <taxon>rosids</taxon>
        <taxon>fabids</taxon>
        <taxon>Fabales</taxon>
        <taxon>Fabaceae</taxon>
        <taxon>Papilionoideae</taxon>
        <taxon>50 kb inversion clade</taxon>
        <taxon>dalbergioids sensu lato</taxon>
        <taxon>Dalbergieae</taxon>
        <taxon>Pterocarpus clade</taxon>
        <taxon>Stylosanthes</taxon>
    </lineage>
</organism>
<comment type="caution">
    <text evidence="2">The sequence shown here is derived from an EMBL/GenBank/DDBJ whole genome shotgun (WGS) entry which is preliminary data.</text>
</comment>
<dbReference type="Proteomes" id="UP001341840">
    <property type="component" value="Unassembled WGS sequence"/>
</dbReference>
<protein>
    <submittedName>
        <fullName evidence="2">Uncharacterized protein</fullName>
    </submittedName>
</protein>
<gene>
    <name evidence="2" type="ORF">PIB30_000212</name>
</gene>
<keyword evidence="3" id="KW-1185">Reference proteome</keyword>
<dbReference type="EMBL" id="JASCZI010060416">
    <property type="protein sequence ID" value="MED6130314.1"/>
    <property type="molecule type" value="Genomic_DNA"/>
</dbReference>